<gene>
    <name evidence="8" type="ORF">F2Q68_00045970</name>
</gene>
<comment type="caution">
    <text evidence="8">The sequence shown here is derived from an EMBL/GenBank/DDBJ whole genome shotgun (WGS) entry which is preliminary data.</text>
</comment>
<dbReference type="AlphaFoldDB" id="A0A8S9LPI8"/>
<reference evidence="8" key="1">
    <citation type="submission" date="2019-12" db="EMBL/GenBank/DDBJ databases">
        <title>Genome sequencing and annotation of Brassica cretica.</title>
        <authorList>
            <person name="Studholme D.J."/>
            <person name="Sarris P.F."/>
        </authorList>
    </citation>
    <scope>NUCLEOTIDE SEQUENCE</scope>
    <source>
        <strain evidence="8">PFS-001/15</strain>
        <tissue evidence="8">Leaf</tissue>
    </source>
</reference>
<dbReference type="GO" id="GO:0016020">
    <property type="term" value="C:membrane"/>
    <property type="evidence" value="ECO:0007669"/>
    <property type="project" value="UniProtKB-SubCell"/>
</dbReference>
<protein>
    <recommendedName>
        <fullName evidence="7">ABC transporter domain-containing protein</fullName>
    </recommendedName>
</protein>
<dbReference type="InterPro" id="IPR003439">
    <property type="entry name" value="ABC_transporter-like_ATP-bd"/>
</dbReference>
<dbReference type="InterPro" id="IPR050352">
    <property type="entry name" value="ABCG_transporters"/>
</dbReference>
<evidence type="ECO:0000313" key="9">
    <source>
        <dbReference type="Proteomes" id="UP000712281"/>
    </source>
</evidence>
<evidence type="ECO:0000256" key="1">
    <source>
        <dbReference type="ARBA" id="ARBA00004141"/>
    </source>
</evidence>
<keyword evidence="4 6" id="KW-1133">Transmembrane helix</keyword>
<dbReference type="InterPro" id="IPR027417">
    <property type="entry name" value="P-loop_NTPase"/>
</dbReference>
<dbReference type="PANTHER" id="PTHR48041">
    <property type="entry name" value="ABC TRANSPORTER G FAMILY MEMBER 28"/>
    <property type="match status" value="1"/>
</dbReference>
<evidence type="ECO:0000256" key="5">
    <source>
        <dbReference type="ARBA" id="ARBA00023136"/>
    </source>
</evidence>
<keyword evidence="5 6" id="KW-0472">Membrane</keyword>
<dbReference type="Pfam" id="PF00005">
    <property type="entry name" value="ABC_tran"/>
    <property type="match status" value="1"/>
</dbReference>
<proteinExistence type="predicted"/>
<evidence type="ECO:0000256" key="2">
    <source>
        <dbReference type="ARBA" id="ARBA00022448"/>
    </source>
</evidence>
<accession>A0A8S9LPI8</accession>
<evidence type="ECO:0000256" key="4">
    <source>
        <dbReference type="ARBA" id="ARBA00022989"/>
    </source>
</evidence>
<feature type="transmembrane region" description="Helical" evidence="6">
    <location>
        <begin position="161"/>
        <end position="179"/>
    </location>
</feature>
<dbReference type="Gene3D" id="3.40.50.300">
    <property type="entry name" value="P-loop containing nucleotide triphosphate hydrolases"/>
    <property type="match status" value="1"/>
</dbReference>
<dbReference type="GO" id="GO:0042626">
    <property type="term" value="F:ATPase-coupled transmembrane transporter activity"/>
    <property type="evidence" value="ECO:0007669"/>
    <property type="project" value="TreeGrafter"/>
</dbReference>
<evidence type="ECO:0000259" key="7">
    <source>
        <dbReference type="PROSITE" id="PS50893"/>
    </source>
</evidence>
<dbReference type="Proteomes" id="UP000712281">
    <property type="component" value="Unassembled WGS sequence"/>
</dbReference>
<keyword evidence="3 6" id="KW-0812">Transmembrane</keyword>
<feature type="domain" description="ABC transporter" evidence="7">
    <location>
        <begin position="40"/>
        <end position="321"/>
    </location>
</feature>
<comment type="subcellular location">
    <subcellularLocation>
        <location evidence="1">Membrane</location>
        <topology evidence="1">Multi-pass membrane protein</topology>
    </subcellularLocation>
</comment>
<name>A0A8S9LPI8_BRACR</name>
<dbReference type="PANTHER" id="PTHR48041:SF11">
    <property type="entry name" value="ABC TRANSPORTER G FAMILY MEMBER 16"/>
    <property type="match status" value="1"/>
</dbReference>
<dbReference type="PROSITE" id="PS50893">
    <property type="entry name" value="ABC_TRANSPORTER_2"/>
    <property type="match status" value="1"/>
</dbReference>
<evidence type="ECO:0000256" key="3">
    <source>
        <dbReference type="ARBA" id="ARBA00022692"/>
    </source>
</evidence>
<keyword evidence="2" id="KW-0813">Transport</keyword>
<dbReference type="SUPFAM" id="SSF52540">
    <property type="entry name" value="P-loop containing nucleoside triphosphate hydrolases"/>
    <property type="match status" value="1"/>
</dbReference>
<sequence>MRMSKCEDCEEIISLLIGMRNYYLLADFWTRTSPKYTNLVRTRHTVHWNLARNPRSQRAGGLTIRVKNGYDEVNFQIPEEEKRSERTRAKDRLLRSDRALARSLGPRSLRSDRALPKHRYNISPCVLVYPSMLSPEDRSEPISRFPAILSETDEYMIFGRIWCYWTFLFGFLFGLWFSAEFRLPSSLSKKKQQARAQPLIDQLGLRNAATTVIGDEGHRGASGGERRRVSIGIDIIHDPIVLFLDEPTSGLDSTSAYMVVKVLQRIAKSGNKVYSGSPTDLPRFFSEYGHIIPENENKTEFALDLIREPEDSPEGTKSALFF</sequence>
<dbReference type="GO" id="GO:0016887">
    <property type="term" value="F:ATP hydrolysis activity"/>
    <property type="evidence" value="ECO:0007669"/>
    <property type="project" value="InterPro"/>
</dbReference>
<organism evidence="8 9">
    <name type="scientific">Brassica cretica</name>
    <name type="common">Mustard</name>
    <dbReference type="NCBI Taxonomy" id="69181"/>
    <lineage>
        <taxon>Eukaryota</taxon>
        <taxon>Viridiplantae</taxon>
        <taxon>Streptophyta</taxon>
        <taxon>Embryophyta</taxon>
        <taxon>Tracheophyta</taxon>
        <taxon>Spermatophyta</taxon>
        <taxon>Magnoliopsida</taxon>
        <taxon>eudicotyledons</taxon>
        <taxon>Gunneridae</taxon>
        <taxon>Pentapetalae</taxon>
        <taxon>rosids</taxon>
        <taxon>malvids</taxon>
        <taxon>Brassicales</taxon>
        <taxon>Brassicaceae</taxon>
        <taxon>Brassiceae</taxon>
        <taxon>Brassica</taxon>
    </lineage>
</organism>
<evidence type="ECO:0000313" key="8">
    <source>
        <dbReference type="EMBL" id="KAF2607997.1"/>
    </source>
</evidence>
<evidence type="ECO:0000256" key="6">
    <source>
        <dbReference type="SAM" id="Phobius"/>
    </source>
</evidence>
<dbReference type="EMBL" id="QGKW02000276">
    <property type="protein sequence ID" value="KAF2607997.1"/>
    <property type="molecule type" value="Genomic_DNA"/>
</dbReference>
<dbReference type="GO" id="GO:0005524">
    <property type="term" value="F:ATP binding"/>
    <property type="evidence" value="ECO:0007669"/>
    <property type="project" value="InterPro"/>
</dbReference>